<gene>
    <name evidence="3" type="ORF">OMP40_31005</name>
</gene>
<name>A0A9X4L4D4_9BACL</name>
<accession>A0A9X4L4D4</accession>
<keyword evidence="4" id="KW-1185">Reference proteome</keyword>
<dbReference type="Proteomes" id="UP001153404">
    <property type="component" value="Unassembled WGS sequence"/>
</dbReference>
<protein>
    <recommendedName>
        <fullName evidence="2">CdaR GGDEF-like domain-containing protein</fullName>
    </recommendedName>
</protein>
<reference evidence="3" key="1">
    <citation type="submission" date="2022-10" db="EMBL/GenBank/DDBJ databases">
        <title>Comparative genomic analysis of Cohnella hashimotonis sp. nov., isolated from the International Space Station.</title>
        <authorList>
            <person name="Simpson A."/>
            <person name="Venkateswaran K."/>
        </authorList>
    </citation>
    <scope>NUCLEOTIDE SEQUENCE</scope>
    <source>
        <strain evidence="3">DSM 28161</strain>
    </source>
</reference>
<feature type="domain" description="CdaR GGDEF-like" evidence="2">
    <location>
        <begin position="209"/>
        <end position="311"/>
    </location>
</feature>
<evidence type="ECO:0000313" key="3">
    <source>
        <dbReference type="EMBL" id="MDG0813232.1"/>
    </source>
</evidence>
<feature type="compositionally biased region" description="Low complexity" evidence="1">
    <location>
        <begin position="313"/>
        <end position="328"/>
    </location>
</feature>
<feature type="compositionally biased region" description="Basic and acidic residues" evidence="1">
    <location>
        <begin position="1"/>
        <end position="15"/>
    </location>
</feature>
<feature type="region of interest" description="Disordered" evidence="1">
    <location>
        <begin position="1"/>
        <end position="33"/>
    </location>
</feature>
<dbReference type="EMBL" id="JAPDIA010000008">
    <property type="protein sequence ID" value="MDG0813232.1"/>
    <property type="molecule type" value="Genomic_DNA"/>
</dbReference>
<evidence type="ECO:0000256" key="1">
    <source>
        <dbReference type="SAM" id="MobiDB-lite"/>
    </source>
</evidence>
<evidence type="ECO:0000313" key="4">
    <source>
        <dbReference type="Proteomes" id="UP001153404"/>
    </source>
</evidence>
<feature type="compositionally biased region" description="Low complexity" evidence="1">
    <location>
        <begin position="345"/>
        <end position="354"/>
    </location>
</feature>
<dbReference type="AlphaFoldDB" id="A0A9X4L4D4"/>
<proteinExistence type="predicted"/>
<dbReference type="InterPro" id="IPR041522">
    <property type="entry name" value="CdaR_GGDEF"/>
</dbReference>
<sequence>MAAMSHKDANPDNRPTRVSFPITEPKEELSSAMAEERAAPNRLQADDYNQLADLRSTIGRVSRLLLEGGSLQQALDAIEETLGNPIAVLRSRDGEWRSRGLGAPDAAPLVAEAAAYVRREGERSSASGFVGTDDGRSVYIHWIANRLTNPTAIALFELNRSVTALDMLMLTRLSAFLDLEMANIDAVREVEGKYLELFLQDWLAGKIVSERDWTARAEVCGCELNRAGPLSVAVVGLAEAGSDEADGKAADLARRLRTGGRRPGSELLAAAYGGELVLILSDGGERDRDETSAEAQLRGLLGELRGGARIAGAQAVRRPPGRNAGAAADQSVASEKGEAGRRSLRSGGRSRFLR</sequence>
<evidence type="ECO:0000259" key="2">
    <source>
        <dbReference type="Pfam" id="PF17853"/>
    </source>
</evidence>
<comment type="caution">
    <text evidence="3">The sequence shown here is derived from an EMBL/GenBank/DDBJ whole genome shotgun (WGS) entry which is preliminary data.</text>
</comment>
<dbReference type="Pfam" id="PF17853">
    <property type="entry name" value="GGDEF_2"/>
    <property type="match status" value="1"/>
</dbReference>
<organism evidence="3 4">
    <name type="scientific">Cohnella rhizosphaerae</name>
    <dbReference type="NCBI Taxonomy" id="1457232"/>
    <lineage>
        <taxon>Bacteria</taxon>
        <taxon>Bacillati</taxon>
        <taxon>Bacillota</taxon>
        <taxon>Bacilli</taxon>
        <taxon>Bacillales</taxon>
        <taxon>Paenibacillaceae</taxon>
        <taxon>Cohnella</taxon>
    </lineage>
</organism>
<feature type="region of interest" description="Disordered" evidence="1">
    <location>
        <begin position="313"/>
        <end position="354"/>
    </location>
</feature>
<dbReference type="RefSeq" id="WP_277537037.1">
    <property type="nucleotide sequence ID" value="NZ_JAPDIA010000008.1"/>
</dbReference>
<feature type="compositionally biased region" description="Basic and acidic residues" evidence="1">
    <location>
        <begin position="24"/>
        <end position="33"/>
    </location>
</feature>